<dbReference type="InterPro" id="IPR029044">
    <property type="entry name" value="Nucleotide-diphossugar_trans"/>
</dbReference>
<evidence type="ECO:0000256" key="1">
    <source>
        <dbReference type="ARBA" id="ARBA00004323"/>
    </source>
</evidence>
<gene>
    <name evidence="12" type="ORF">FSP39_013700</name>
</gene>
<evidence type="ECO:0000256" key="6">
    <source>
        <dbReference type="ARBA" id="ARBA00022968"/>
    </source>
</evidence>
<evidence type="ECO:0000256" key="2">
    <source>
        <dbReference type="ARBA" id="ARBA00008661"/>
    </source>
</evidence>
<comment type="caution">
    <text evidence="12">The sequence shown here is derived from an EMBL/GenBank/DDBJ whole genome shotgun (WGS) entry which is preliminary data.</text>
</comment>
<reference evidence="12" key="1">
    <citation type="submission" date="2019-08" db="EMBL/GenBank/DDBJ databases">
        <title>The improved chromosome-level genome for the pearl oyster Pinctada fucata martensii using PacBio sequencing and Hi-C.</title>
        <authorList>
            <person name="Zheng Z."/>
        </authorList>
    </citation>
    <scope>NUCLEOTIDE SEQUENCE</scope>
    <source>
        <strain evidence="12">ZZ-2019</strain>
        <tissue evidence="12">Adductor muscle</tissue>
    </source>
</reference>
<evidence type="ECO:0000256" key="3">
    <source>
        <dbReference type="ARBA" id="ARBA00022676"/>
    </source>
</evidence>
<dbReference type="GO" id="GO:0016758">
    <property type="term" value="F:hexosyltransferase activity"/>
    <property type="evidence" value="ECO:0007669"/>
    <property type="project" value="InterPro"/>
</dbReference>
<protein>
    <recommendedName>
        <fullName evidence="11">Hexosyltransferase</fullName>
        <ecNumber evidence="11">2.4.1.-</ecNumber>
    </recommendedName>
</protein>
<organism evidence="12 13">
    <name type="scientific">Pinctada imbricata</name>
    <name type="common">Atlantic pearl-oyster</name>
    <name type="synonym">Pinctada martensii</name>
    <dbReference type="NCBI Taxonomy" id="66713"/>
    <lineage>
        <taxon>Eukaryota</taxon>
        <taxon>Metazoa</taxon>
        <taxon>Spiralia</taxon>
        <taxon>Lophotrochozoa</taxon>
        <taxon>Mollusca</taxon>
        <taxon>Bivalvia</taxon>
        <taxon>Autobranchia</taxon>
        <taxon>Pteriomorphia</taxon>
        <taxon>Pterioida</taxon>
        <taxon>Pterioidea</taxon>
        <taxon>Pteriidae</taxon>
        <taxon>Pinctada</taxon>
    </lineage>
</organism>
<dbReference type="Proteomes" id="UP001186944">
    <property type="component" value="Unassembled WGS sequence"/>
</dbReference>
<keyword evidence="10" id="KW-0325">Glycoprotein</keyword>
<keyword evidence="3 11" id="KW-0328">Glycosyltransferase</keyword>
<keyword evidence="4" id="KW-0808">Transferase</keyword>
<comment type="subcellular location">
    <subcellularLocation>
        <location evidence="1 11">Golgi apparatus membrane</location>
        <topology evidence="1 11">Single-pass type II membrane protein</topology>
    </subcellularLocation>
</comment>
<accession>A0AA88YDC7</accession>
<keyword evidence="5" id="KW-0812">Transmembrane</keyword>
<evidence type="ECO:0000256" key="7">
    <source>
        <dbReference type="ARBA" id="ARBA00022989"/>
    </source>
</evidence>
<keyword evidence="13" id="KW-1185">Reference proteome</keyword>
<dbReference type="GO" id="GO:0000139">
    <property type="term" value="C:Golgi membrane"/>
    <property type="evidence" value="ECO:0007669"/>
    <property type="project" value="UniProtKB-SubCell"/>
</dbReference>
<dbReference type="PANTHER" id="PTHR11214">
    <property type="entry name" value="BETA-1,3-N-ACETYLGLUCOSAMINYLTRANSFERASE"/>
    <property type="match status" value="1"/>
</dbReference>
<dbReference type="SUPFAM" id="SSF53448">
    <property type="entry name" value="Nucleotide-diphospho-sugar transferases"/>
    <property type="match status" value="1"/>
</dbReference>
<dbReference type="PANTHER" id="PTHR11214:SF349">
    <property type="entry name" value="BETA-1,3-GALACTOSYLTRANSFERASE BRN"/>
    <property type="match status" value="1"/>
</dbReference>
<evidence type="ECO:0000256" key="8">
    <source>
        <dbReference type="ARBA" id="ARBA00023034"/>
    </source>
</evidence>
<keyword evidence="9" id="KW-0472">Membrane</keyword>
<dbReference type="EMBL" id="VSWD01000005">
    <property type="protein sequence ID" value="KAK3102758.1"/>
    <property type="molecule type" value="Genomic_DNA"/>
</dbReference>
<dbReference type="AlphaFoldDB" id="A0AA88YDC7"/>
<proteinExistence type="inferred from homology"/>
<evidence type="ECO:0000256" key="4">
    <source>
        <dbReference type="ARBA" id="ARBA00022679"/>
    </source>
</evidence>
<keyword evidence="8 11" id="KW-0333">Golgi apparatus</keyword>
<evidence type="ECO:0000256" key="9">
    <source>
        <dbReference type="ARBA" id="ARBA00023136"/>
    </source>
</evidence>
<dbReference type="InterPro" id="IPR002659">
    <property type="entry name" value="Glyco_trans_31"/>
</dbReference>
<sequence>MCILYIISENAAYDNHIVGPKKFAYQYKRPCGLVKELFPDNNWLPFQMFSFEEEFRYPVETNMTDLALRIMKKEKVNTNVINDHPFRYIHNPKLLCSMKENKGELQLLILIKSSVSHFELRDTVRKTWGRNVKSSGRYRTAFLLGYLTPNQHEVDLENDIYGDIIQENFIDAYWNNTYKTIMAFNWAVRYCSNARTVLFLDDDMFINLENLQKYVFQINVKRERVLFAGILSKRSQPVRDIHSKWFVEWHDYPFDYYPDYLAGSVIFTSMYVVKLFQAVFPYDRYFGIDDVYLGIVAYKLNITPSNNLLLDNDNLRNFKNLSRLVANHGFKDFELFMETYLKILYNETLKKKDFR</sequence>
<dbReference type="GO" id="GO:0008194">
    <property type="term" value="F:UDP-glycosyltransferase activity"/>
    <property type="evidence" value="ECO:0007669"/>
    <property type="project" value="TreeGrafter"/>
</dbReference>
<evidence type="ECO:0000313" key="12">
    <source>
        <dbReference type="EMBL" id="KAK3102758.1"/>
    </source>
</evidence>
<evidence type="ECO:0000256" key="5">
    <source>
        <dbReference type="ARBA" id="ARBA00022692"/>
    </source>
</evidence>
<dbReference type="GO" id="GO:0006493">
    <property type="term" value="P:protein O-linked glycosylation"/>
    <property type="evidence" value="ECO:0007669"/>
    <property type="project" value="TreeGrafter"/>
</dbReference>
<dbReference type="EC" id="2.4.1.-" evidence="11"/>
<comment type="similarity">
    <text evidence="2 11">Belongs to the glycosyltransferase 31 family.</text>
</comment>
<keyword evidence="6" id="KW-0735">Signal-anchor</keyword>
<dbReference type="Gene3D" id="3.90.550.50">
    <property type="match status" value="1"/>
</dbReference>
<name>A0AA88YDC7_PINIB</name>
<evidence type="ECO:0000256" key="11">
    <source>
        <dbReference type="RuleBase" id="RU363063"/>
    </source>
</evidence>
<evidence type="ECO:0000256" key="10">
    <source>
        <dbReference type="ARBA" id="ARBA00023180"/>
    </source>
</evidence>
<evidence type="ECO:0000313" key="13">
    <source>
        <dbReference type="Proteomes" id="UP001186944"/>
    </source>
</evidence>
<dbReference type="Pfam" id="PF01762">
    <property type="entry name" value="Galactosyl_T"/>
    <property type="match status" value="1"/>
</dbReference>
<keyword evidence="7" id="KW-1133">Transmembrane helix</keyword>
<dbReference type="FunFam" id="3.90.550.50:FF:000001">
    <property type="entry name" value="Hexosyltransferase"/>
    <property type="match status" value="1"/>
</dbReference>